<sequence>MNRPRLPEVLTVAELAHHGPLGRATMLAAAQPDGPVHHVALVSDLEQVGGCRPHTALVLHMPAAQGGWALESALRTAWERGAACVIGPAEATVNRSAVALAERLRIPLFIIDEDPAQYALDLAAAVAAPGAARAQLAARCAAAISEQSSLRGIVGVLNTELPGATVALVGEDGRLLAGRSAAVDGDVSVPVPDVDGRPWARLVARLGAPSASAEETVTTILRLARTQLAANAARPRLSLARRGAQERLLLDALLTDEPGNEAERQAQELGWQLAQNVIAVFVRPALGAPAVAPEVATAGVLAGWYEEFGDQPLVPHQDGWVSWFADTDARRVCAVLRRRLPKVRCALALTAGLGEPGDLRGSLHEAALAASVGVRGRPGTVEYFGALGPRVVLASLPQEQLGPAARSVLSGLLSAPDGEVLVQTLGAVLDCGGSTTRAAARLGVHRNTVSGRLERVRARGVDFDDPEHRLAIHVACFTLAGTGDAGRDAGA</sequence>
<reference evidence="4 5" key="1">
    <citation type="journal article" date="2020" name="Int. J. Syst. Evol. Microbiol.">
        <title>Reclassification of Streptomyces castelarensis and Streptomyces sporoclivatus as later heterotypic synonyms of Streptomyces antimycoticus.</title>
        <authorList>
            <person name="Komaki H."/>
            <person name="Tamura T."/>
        </authorList>
    </citation>
    <scope>NUCLEOTIDE SEQUENCE [LARGE SCALE GENOMIC DNA]</scope>
    <source>
        <strain evidence="4 5">NBRC 13459</strain>
    </source>
</reference>
<name>A0A4D4KUD8_STRVO</name>
<feature type="domain" description="PucR C-terminal helix-turn-helix" evidence="2">
    <location>
        <begin position="421"/>
        <end position="476"/>
    </location>
</feature>
<dbReference type="RefSeq" id="WP_137975695.1">
    <property type="nucleotide sequence ID" value="NZ_BAAASO010000077.1"/>
</dbReference>
<accession>A0A4D4KUD8</accession>
<dbReference type="InterPro" id="IPR042070">
    <property type="entry name" value="PucR_C-HTH_sf"/>
</dbReference>
<evidence type="ECO:0000313" key="5">
    <source>
        <dbReference type="Proteomes" id="UP000301309"/>
    </source>
</evidence>
<evidence type="ECO:0008006" key="6">
    <source>
        <dbReference type="Google" id="ProtNLM"/>
    </source>
</evidence>
<evidence type="ECO:0000259" key="3">
    <source>
        <dbReference type="Pfam" id="PF17853"/>
    </source>
</evidence>
<comment type="caution">
    <text evidence="4">The sequence shown here is derived from an EMBL/GenBank/DDBJ whole genome shotgun (WGS) entry which is preliminary data.</text>
</comment>
<gene>
    <name evidence="4" type="ORF">SVIO_001020</name>
</gene>
<dbReference type="InterPro" id="IPR025736">
    <property type="entry name" value="PucR_C-HTH_dom"/>
</dbReference>
<evidence type="ECO:0000259" key="2">
    <source>
        <dbReference type="Pfam" id="PF13556"/>
    </source>
</evidence>
<dbReference type="AlphaFoldDB" id="A0A4D4KUD8"/>
<dbReference type="EMBL" id="BJHW01000001">
    <property type="protein sequence ID" value="GDY49479.1"/>
    <property type="molecule type" value="Genomic_DNA"/>
</dbReference>
<comment type="similarity">
    <text evidence="1">Belongs to the CdaR family.</text>
</comment>
<keyword evidence="5" id="KW-1185">Reference proteome</keyword>
<dbReference type="PANTHER" id="PTHR33744:SF1">
    <property type="entry name" value="DNA-BINDING TRANSCRIPTIONAL ACTIVATOR ADER"/>
    <property type="match status" value="1"/>
</dbReference>
<dbReference type="Pfam" id="PF13556">
    <property type="entry name" value="HTH_30"/>
    <property type="match status" value="1"/>
</dbReference>
<dbReference type="Pfam" id="PF17853">
    <property type="entry name" value="GGDEF_2"/>
    <property type="match status" value="1"/>
</dbReference>
<protein>
    <recommendedName>
        <fullName evidence="6">PucR family transcriptional regulator</fullName>
    </recommendedName>
</protein>
<dbReference type="InterPro" id="IPR051448">
    <property type="entry name" value="CdaR-like_regulators"/>
</dbReference>
<evidence type="ECO:0000313" key="4">
    <source>
        <dbReference type="EMBL" id="GDY49479.1"/>
    </source>
</evidence>
<dbReference type="Proteomes" id="UP000301309">
    <property type="component" value="Unassembled WGS sequence"/>
</dbReference>
<proteinExistence type="inferred from homology"/>
<evidence type="ECO:0000256" key="1">
    <source>
        <dbReference type="ARBA" id="ARBA00006754"/>
    </source>
</evidence>
<feature type="domain" description="CdaR GGDEF-like" evidence="3">
    <location>
        <begin position="259"/>
        <end position="372"/>
    </location>
</feature>
<dbReference type="OrthoDB" id="3190266at2"/>
<dbReference type="InterPro" id="IPR041522">
    <property type="entry name" value="CdaR_GGDEF"/>
</dbReference>
<organism evidence="4 5">
    <name type="scientific">Streptomyces violaceusniger</name>
    <dbReference type="NCBI Taxonomy" id="68280"/>
    <lineage>
        <taxon>Bacteria</taxon>
        <taxon>Bacillati</taxon>
        <taxon>Actinomycetota</taxon>
        <taxon>Actinomycetes</taxon>
        <taxon>Kitasatosporales</taxon>
        <taxon>Streptomycetaceae</taxon>
        <taxon>Streptomyces</taxon>
        <taxon>Streptomyces violaceusniger group</taxon>
    </lineage>
</organism>
<dbReference type="PANTHER" id="PTHR33744">
    <property type="entry name" value="CARBOHYDRATE DIACID REGULATOR"/>
    <property type="match status" value="1"/>
</dbReference>
<dbReference type="Gene3D" id="1.10.10.2840">
    <property type="entry name" value="PucR C-terminal helix-turn-helix domain"/>
    <property type="match status" value="1"/>
</dbReference>